<gene>
    <name evidence="1" type="ORF">ACOLOM_LOCUS7047</name>
</gene>
<keyword evidence="2" id="KW-1185">Reference proteome</keyword>
<evidence type="ECO:0000313" key="2">
    <source>
        <dbReference type="Proteomes" id="UP000789525"/>
    </source>
</evidence>
<feature type="non-terminal residue" evidence="1">
    <location>
        <position position="1"/>
    </location>
</feature>
<reference evidence="1" key="1">
    <citation type="submission" date="2021-06" db="EMBL/GenBank/DDBJ databases">
        <authorList>
            <person name="Kallberg Y."/>
            <person name="Tangrot J."/>
            <person name="Rosling A."/>
        </authorList>
    </citation>
    <scope>NUCLEOTIDE SEQUENCE</scope>
    <source>
        <strain evidence="1">CL356</strain>
    </source>
</reference>
<comment type="caution">
    <text evidence="1">The sequence shown here is derived from an EMBL/GenBank/DDBJ whole genome shotgun (WGS) entry which is preliminary data.</text>
</comment>
<dbReference type="Proteomes" id="UP000789525">
    <property type="component" value="Unassembled WGS sequence"/>
</dbReference>
<organism evidence="1 2">
    <name type="scientific">Acaulospora colombiana</name>
    <dbReference type="NCBI Taxonomy" id="27376"/>
    <lineage>
        <taxon>Eukaryota</taxon>
        <taxon>Fungi</taxon>
        <taxon>Fungi incertae sedis</taxon>
        <taxon>Mucoromycota</taxon>
        <taxon>Glomeromycotina</taxon>
        <taxon>Glomeromycetes</taxon>
        <taxon>Diversisporales</taxon>
        <taxon>Acaulosporaceae</taxon>
        <taxon>Acaulospora</taxon>
    </lineage>
</organism>
<protein>
    <submittedName>
        <fullName evidence="1">11373_t:CDS:1</fullName>
    </submittedName>
</protein>
<accession>A0ACA9MSW9</accession>
<proteinExistence type="predicted"/>
<feature type="non-terminal residue" evidence="1">
    <location>
        <position position="400"/>
    </location>
</feature>
<name>A0ACA9MSW9_9GLOM</name>
<evidence type="ECO:0000313" key="1">
    <source>
        <dbReference type="EMBL" id="CAG8611990.1"/>
    </source>
</evidence>
<dbReference type="EMBL" id="CAJVPT010015474">
    <property type="protein sequence ID" value="CAG8611990.1"/>
    <property type="molecule type" value="Genomic_DNA"/>
</dbReference>
<sequence>ISTLEKPGPVLVEKIIDYKYEMDQDYYKLKFKDRNKTPQWQRYRNLFGVDEMIKSYWKREKLAKDSTAGPFGNSGRLLENTEVNNIRVAERNDATEANNFLFEKEKSPIIPISGKIKTPLNAQVKQKKFISSLPSESVDLWIENFLPRPYAEEIISLQNSIFVIEPSTENSQALVSYKNLMEWNDAVGVIKMDEENTYWLIFPNATKFGLSMQTQHLSNQSLVAVHKVILASKPDIPDPTKLQPTAIIESDQKLSSSHVFLKSMGYNKLLELCVNKPPKFIDFSPDDNFERKEILKFLECIGAQQSDYGEDVEMVLVHILYENQINYMPNLSRLKDLPSCKFILYGVDFRLKESSDIEEQTQQFHNSKWEIVLNQYVKEYLTQISNTQNVYSLKYVTLFT</sequence>